<dbReference type="EMBL" id="CP044016">
    <property type="protein sequence ID" value="QES87487.1"/>
    <property type="molecule type" value="Genomic_DNA"/>
</dbReference>
<accession>A0A5P2FX43</accession>
<dbReference type="InterPro" id="IPR028098">
    <property type="entry name" value="Glyco_trans_4-like_N"/>
</dbReference>
<evidence type="ECO:0000259" key="2">
    <source>
        <dbReference type="Pfam" id="PF13439"/>
    </source>
</evidence>
<feature type="domain" description="Glycosyltransferase subfamily 4-like N-terminal" evidence="2">
    <location>
        <begin position="70"/>
        <end position="181"/>
    </location>
</feature>
<dbReference type="Proteomes" id="UP000292424">
    <property type="component" value="Chromosome"/>
</dbReference>
<gene>
    <name evidence="3" type="ORF">E0W69_002010</name>
</gene>
<dbReference type="GO" id="GO:0009103">
    <property type="term" value="P:lipopolysaccharide biosynthetic process"/>
    <property type="evidence" value="ECO:0007669"/>
    <property type="project" value="TreeGrafter"/>
</dbReference>
<reference evidence="3 4" key="1">
    <citation type="submission" date="2019-09" db="EMBL/GenBank/DDBJ databases">
        <title>Complete genome sequence of Arachidicoccus sp. B3-10 isolated from apple orchard soil.</title>
        <authorList>
            <person name="Kim H.S."/>
            <person name="Han K.-I."/>
            <person name="Suh M.K."/>
            <person name="Lee K.C."/>
            <person name="Eom M.K."/>
            <person name="Kim J.-S."/>
            <person name="Kang S.W."/>
            <person name="Sin Y."/>
            <person name="Lee J.-S."/>
        </authorList>
    </citation>
    <scope>NUCLEOTIDE SEQUENCE [LARGE SCALE GENOMIC DNA]</scope>
    <source>
        <strain evidence="3 4">B3-10</strain>
    </source>
</reference>
<dbReference type="PANTHER" id="PTHR46401:SF2">
    <property type="entry name" value="GLYCOSYLTRANSFERASE WBBK-RELATED"/>
    <property type="match status" value="1"/>
</dbReference>
<dbReference type="Pfam" id="PF13439">
    <property type="entry name" value="Glyco_transf_4"/>
    <property type="match status" value="1"/>
</dbReference>
<keyword evidence="1 3" id="KW-0808">Transferase</keyword>
<proteinExistence type="predicted"/>
<keyword evidence="4" id="KW-1185">Reference proteome</keyword>
<dbReference type="Pfam" id="PF13692">
    <property type="entry name" value="Glyco_trans_1_4"/>
    <property type="match status" value="1"/>
</dbReference>
<dbReference type="SUPFAM" id="SSF53756">
    <property type="entry name" value="UDP-Glycosyltransferase/glycogen phosphorylase"/>
    <property type="match status" value="1"/>
</dbReference>
<dbReference type="RefSeq" id="WP_131328364.1">
    <property type="nucleotide sequence ID" value="NZ_CP044016.1"/>
</dbReference>
<sequence length="376" mass="42722">MDDVQIKILSIAPYRFIPARFGGHKAIAFLYKYLSLITSFQAVTVVSQYEKTDLVQYSTFPILSDSVLRYANIFSIRKIGKIIKSEKITHIMTEHPYLGWMLYLIRIFYSKKIIVRSHNIEALRFKSIGKFWWKILYLYEAWVYKMADLVVFITPEDRNFAIQNFGVKPEKSSVITYGMDLPSNYSNEWKTAAHSNILAENQLSSSTRILLFNGDFGYKPNLDALILLVEDVLPKLNQTIIDFKLVVCGKSIPETITTNTEKNIIVKGFVDDIQMYFGGANVFINPIFDGGGIKTKLVEALSFNTPAVSFVSGAIGIPTNVIGRNLQVVEDRNVDAMVLAIQQQLILTPNLPSSFFTYFSWKNIAQSMLNDIRKIG</sequence>
<dbReference type="Gene3D" id="3.40.50.2000">
    <property type="entry name" value="Glycogen Phosphorylase B"/>
    <property type="match status" value="2"/>
</dbReference>
<protein>
    <submittedName>
        <fullName evidence="3">Glycosyltransferase family 4 protein</fullName>
    </submittedName>
</protein>
<dbReference type="PANTHER" id="PTHR46401">
    <property type="entry name" value="GLYCOSYLTRANSFERASE WBBK-RELATED"/>
    <property type="match status" value="1"/>
</dbReference>
<dbReference type="OrthoDB" id="9807209at2"/>
<evidence type="ECO:0000313" key="4">
    <source>
        <dbReference type="Proteomes" id="UP000292424"/>
    </source>
</evidence>
<dbReference type="KEGG" id="arac:E0W69_002010"/>
<dbReference type="GO" id="GO:0016757">
    <property type="term" value="F:glycosyltransferase activity"/>
    <property type="evidence" value="ECO:0007669"/>
    <property type="project" value="TreeGrafter"/>
</dbReference>
<evidence type="ECO:0000313" key="3">
    <source>
        <dbReference type="EMBL" id="QES87487.1"/>
    </source>
</evidence>
<evidence type="ECO:0000256" key="1">
    <source>
        <dbReference type="ARBA" id="ARBA00022679"/>
    </source>
</evidence>
<dbReference type="CDD" id="cd03801">
    <property type="entry name" value="GT4_PimA-like"/>
    <property type="match status" value="1"/>
</dbReference>
<dbReference type="AlphaFoldDB" id="A0A5P2FX43"/>
<organism evidence="3 4">
    <name type="scientific">Rhizosphaericola mali</name>
    <dbReference type="NCBI Taxonomy" id="2545455"/>
    <lineage>
        <taxon>Bacteria</taxon>
        <taxon>Pseudomonadati</taxon>
        <taxon>Bacteroidota</taxon>
        <taxon>Chitinophagia</taxon>
        <taxon>Chitinophagales</taxon>
        <taxon>Chitinophagaceae</taxon>
        <taxon>Rhizosphaericola</taxon>
    </lineage>
</organism>
<name>A0A5P2FX43_9BACT</name>